<comment type="subcellular location">
    <subcellularLocation>
        <location evidence="1">Secreted</location>
    </subcellularLocation>
</comment>
<proteinExistence type="inferred from homology"/>
<dbReference type="GO" id="GO:0005576">
    <property type="term" value="C:extracellular region"/>
    <property type="evidence" value="ECO:0007669"/>
    <property type="project" value="UniProtKB-SubCell"/>
</dbReference>
<dbReference type="FunFam" id="3.40.50.1820:FF:000213">
    <property type="entry name" value="Carboxylic ester hydrolase"/>
    <property type="match status" value="1"/>
</dbReference>
<evidence type="ECO:0000259" key="9">
    <source>
        <dbReference type="Pfam" id="PF00135"/>
    </source>
</evidence>
<evidence type="ECO:0000313" key="11">
    <source>
        <dbReference type="Proteomes" id="UP000016922"/>
    </source>
</evidence>
<keyword evidence="3" id="KW-0964">Secreted</keyword>
<evidence type="ECO:0000256" key="4">
    <source>
        <dbReference type="ARBA" id="ARBA00022729"/>
    </source>
</evidence>
<dbReference type="Pfam" id="PF00135">
    <property type="entry name" value="COesterase"/>
    <property type="match status" value="1"/>
</dbReference>
<dbReference type="OMA" id="NNWYPQF"/>
<dbReference type="EC" id="3.1.1.-" evidence="8"/>
<evidence type="ECO:0000313" key="10">
    <source>
        <dbReference type="EMBL" id="EPE30813.1"/>
    </source>
</evidence>
<evidence type="ECO:0000256" key="2">
    <source>
        <dbReference type="ARBA" id="ARBA00005964"/>
    </source>
</evidence>
<dbReference type="GeneID" id="19462835"/>
<keyword evidence="7" id="KW-0325">Glycoprotein</keyword>
<dbReference type="Gene3D" id="3.40.50.1820">
    <property type="entry name" value="alpha/beta hydrolase"/>
    <property type="match status" value="1"/>
</dbReference>
<evidence type="ECO:0000256" key="7">
    <source>
        <dbReference type="ARBA" id="ARBA00023180"/>
    </source>
</evidence>
<dbReference type="InterPro" id="IPR019819">
    <property type="entry name" value="Carboxylesterase_B_CS"/>
</dbReference>
<keyword evidence="5 8" id="KW-0378">Hydrolase</keyword>
<reference evidence="10 11" key="1">
    <citation type="journal article" date="2013" name="BMC Genomics">
        <title>Genomics-driven discovery of the pneumocandin biosynthetic gene cluster in the fungus Glarea lozoyensis.</title>
        <authorList>
            <person name="Chen L."/>
            <person name="Yue Q."/>
            <person name="Zhang X."/>
            <person name="Xiang M."/>
            <person name="Wang C."/>
            <person name="Li S."/>
            <person name="Che Y."/>
            <person name="Ortiz-Lopez F.J."/>
            <person name="Bills G.F."/>
            <person name="Liu X."/>
            <person name="An Z."/>
        </authorList>
    </citation>
    <scope>NUCLEOTIDE SEQUENCE [LARGE SCALE GENOMIC DNA]</scope>
    <source>
        <strain evidence="11">ATCC 20868 / MF5171</strain>
    </source>
</reference>
<dbReference type="GO" id="GO:0016787">
    <property type="term" value="F:hydrolase activity"/>
    <property type="evidence" value="ECO:0007669"/>
    <property type="project" value="UniProtKB-KW"/>
</dbReference>
<dbReference type="ESTHER" id="glal2-s3dws5">
    <property type="family name" value="Fungal_carboxylesterase_lipase"/>
</dbReference>
<dbReference type="PANTHER" id="PTHR11559">
    <property type="entry name" value="CARBOXYLESTERASE"/>
    <property type="match status" value="1"/>
</dbReference>
<dbReference type="InterPro" id="IPR019826">
    <property type="entry name" value="Carboxylesterase_B_AS"/>
</dbReference>
<dbReference type="PROSITE" id="PS00122">
    <property type="entry name" value="CARBOXYLESTERASE_B_1"/>
    <property type="match status" value="1"/>
</dbReference>
<keyword evidence="11" id="KW-1185">Reference proteome</keyword>
<dbReference type="RefSeq" id="XP_008082224.1">
    <property type="nucleotide sequence ID" value="XM_008084033.1"/>
</dbReference>
<dbReference type="Proteomes" id="UP000016922">
    <property type="component" value="Unassembled WGS sequence"/>
</dbReference>
<keyword evidence="4 8" id="KW-0732">Signal</keyword>
<dbReference type="PROSITE" id="PS00941">
    <property type="entry name" value="CARBOXYLESTERASE_B_2"/>
    <property type="match status" value="1"/>
</dbReference>
<dbReference type="OrthoDB" id="408631at2759"/>
<dbReference type="eggNOG" id="KOG4389">
    <property type="taxonomic scope" value="Eukaryota"/>
</dbReference>
<dbReference type="SUPFAM" id="SSF53474">
    <property type="entry name" value="alpha/beta-Hydrolases"/>
    <property type="match status" value="1"/>
</dbReference>
<dbReference type="InterPro" id="IPR002018">
    <property type="entry name" value="CarbesteraseB"/>
</dbReference>
<evidence type="ECO:0000256" key="1">
    <source>
        <dbReference type="ARBA" id="ARBA00004613"/>
    </source>
</evidence>
<feature type="signal peptide" evidence="8">
    <location>
        <begin position="1"/>
        <end position="17"/>
    </location>
</feature>
<gene>
    <name evidence="10" type="ORF">GLAREA_03780</name>
</gene>
<accession>S3DWS5</accession>
<dbReference type="HOGENOM" id="CLU_006586_10_6_1"/>
<sequence length="561" mass="60235">MANLFLVLLTLVAVTLAAPPAPIEDRAVAPTVAIPSPAATVIGSSTGKLESFSGIPFAQPPVGNLRLKPPQPLTTSLGTVKAVGIPAACPQFFFDSDAEFPTGVLGTVLNTPVFQAATNAKEDCLTINVIRPAGVGKGSKLPVLFWIYGGGFELGSTAMYDGSSLVQESIDTNKPIMFVAVNYRVGGFGFMPGAEILKDGSSNLGLLDQRLGLHWTADNIAEFGGDPDKVTLWGESAGSISILDHMVLYDGDNTYKGKQLFRASIMNSGSIVPADPVDCPKGQVVYDAVVKAAGCASAASSLDCLRTVDYTTFLNAANSVPGLLGYNSVALSYLPRPDGAVLTASPDVLIGAGKYTKVPMIIGDQEDEGTIFALFQSNITTTAGIVEYLSDVFFSSATTAQLTGLVATYQDISTDGSPFRTLFLNNWYPQFKRLAAILGDLTFTLTRRVFLNEVSNTVPTWSYLSSYDYGTPILGTFHGSDILQVFNGIVPNYASKAIRNYYFSFVYTMDPNDGSSYMKWPQWKESKQLMNFYATGAVLINDDFRADSYEWLQNNVDSLHI</sequence>
<dbReference type="GO" id="GO:0006629">
    <property type="term" value="P:lipid metabolic process"/>
    <property type="evidence" value="ECO:0007669"/>
    <property type="project" value="UniProtKB-KW"/>
</dbReference>
<dbReference type="InterPro" id="IPR050309">
    <property type="entry name" value="Type-B_Carboxylest/Lipase"/>
</dbReference>
<organism evidence="10 11">
    <name type="scientific">Glarea lozoyensis (strain ATCC 20868 / MF5171)</name>
    <dbReference type="NCBI Taxonomy" id="1116229"/>
    <lineage>
        <taxon>Eukaryota</taxon>
        <taxon>Fungi</taxon>
        <taxon>Dikarya</taxon>
        <taxon>Ascomycota</taxon>
        <taxon>Pezizomycotina</taxon>
        <taxon>Leotiomycetes</taxon>
        <taxon>Helotiales</taxon>
        <taxon>Helotiaceae</taxon>
        <taxon>Glarea</taxon>
    </lineage>
</organism>
<feature type="domain" description="Carboxylesterase type B" evidence="9">
    <location>
        <begin position="44"/>
        <end position="532"/>
    </location>
</feature>
<feature type="chain" id="PRO_5005146348" description="Carboxylic ester hydrolase" evidence="8">
    <location>
        <begin position="18"/>
        <end position="561"/>
    </location>
</feature>
<comment type="similarity">
    <text evidence="2 8">Belongs to the type-B carboxylesterase/lipase family.</text>
</comment>
<evidence type="ECO:0000256" key="6">
    <source>
        <dbReference type="ARBA" id="ARBA00023098"/>
    </source>
</evidence>
<name>S3DWS5_GLAL2</name>
<dbReference type="InterPro" id="IPR029058">
    <property type="entry name" value="AB_hydrolase_fold"/>
</dbReference>
<evidence type="ECO:0000256" key="5">
    <source>
        <dbReference type="ARBA" id="ARBA00022801"/>
    </source>
</evidence>
<dbReference type="AlphaFoldDB" id="S3DWS5"/>
<evidence type="ECO:0000256" key="8">
    <source>
        <dbReference type="RuleBase" id="RU361235"/>
    </source>
</evidence>
<evidence type="ECO:0000256" key="3">
    <source>
        <dbReference type="ARBA" id="ARBA00022525"/>
    </source>
</evidence>
<protein>
    <recommendedName>
        <fullName evidence="8">Carboxylic ester hydrolase</fullName>
        <ecNumber evidence="8">3.1.1.-</ecNumber>
    </recommendedName>
</protein>
<dbReference type="KEGG" id="glz:GLAREA_03780"/>
<dbReference type="EMBL" id="KE145363">
    <property type="protein sequence ID" value="EPE30813.1"/>
    <property type="molecule type" value="Genomic_DNA"/>
</dbReference>
<keyword evidence="6" id="KW-0443">Lipid metabolism</keyword>